<evidence type="ECO:0000256" key="2">
    <source>
        <dbReference type="ARBA" id="ARBA00005227"/>
    </source>
</evidence>
<accession>A0AAD7W5F2</accession>
<dbReference type="GO" id="GO:0016020">
    <property type="term" value="C:membrane"/>
    <property type="evidence" value="ECO:0007669"/>
    <property type="project" value="UniProtKB-SubCell"/>
</dbReference>
<keyword evidence="9" id="KW-1185">Reference proteome</keyword>
<evidence type="ECO:0000256" key="4">
    <source>
        <dbReference type="ARBA" id="ARBA00022729"/>
    </source>
</evidence>
<dbReference type="Pfam" id="PF02990">
    <property type="entry name" value="EMP70"/>
    <property type="match status" value="1"/>
</dbReference>
<dbReference type="InterPro" id="IPR004240">
    <property type="entry name" value="EMP70"/>
</dbReference>
<dbReference type="PANTHER" id="PTHR10766">
    <property type="entry name" value="TRANSMEMBRANE 9 SUPERFAMILY PROTEIN"/>
    <property type="match status" value="1"/>
</dbReference>
<dbReference type="AlphaFoldDB" id="A0AAD7W5F2"/>
<dbReference type="GO" id="GO:0005737">
    <property type="term" value="C:cytoplasm"/>
    <property type="evidence" value="ECO:0007669"/>
    <property type="project" value="UniProtKB-ARBA"/>
</dbReference>
<evidence type="ECO:0000256" key="6">
    <source>
        <dbReference type="ARBA" id="ARBA00023136"/>
    </source>
</evidence>
<evidence type="ECO:0000256" key="3">
    <source>
        <dbReference type="ARBA" id="ARBA00022692"/>
    </source>
</evidence>
<dbReference type="Proteomes" id="UP001221898">
    <property type="component" value="Unassembled WGS sequence"/>
</dbReference>
<reference evidence="8" key="1">
    <citation type="journal article" date="2023" name="Science">
        <title>Genome structures resolve the early diversification of teleost fishes.</title>
        <authorList>
            <person name="Parey E."/>
            <person name="Louis A."/>
            <person name="Montfort J."/>
            <person name="Bouchez O."/>
            <person name="Roques C."/>
            <person name="Iampietro C."/>
            <person name="Lluch J."/>
            <person name="Castinel A."/>
            <person name="Donnadieu C."/>
            <person name="Desvignes T."/>
            <person name="Floi Bucao C."/>
            <person name="Jouanno E."/>
            <person name="Wen M."/>
            <person name="Mejri S."/>
            <person name="Dirks R."/>
            <person name="Jansen H."/>
            <person name="Henkel C."/>
            <person name="Chen W.J."/>
            <person name="Zahm M."/>
            <person name="Cabau C."/>
            <person name="Klopp C."/>
            <person name="Thompson A.W."/>
            <person name="Robinson-Rechavi M."/>
            <person name="Braasch I."/>
            <person name="Lecointre G."/>
            <person name="Bobe J."/>
            <person name="Postlethwait J.H."/>
            <person name="Berthelot C."/>
            <person name="Roest Crollius H."/>
            <person name="Guiguen Y."/>
        </authorList>
    </citation>
    <scope>NUCLEOTIDE SEQUENCE</scope>
    <source>
        <strain evidence="8">NC1722</strain>
    </source>
</reference>
<keyword evidence="4" id="KW-0732">Signal</keyword>
<dbReference type="PANTHER" id="PTHR10766:SF111">
    <property type="entry name" value="TRANSMEMBRANE 9 SUPERFAMILY MEMBER 2"/>
    <property type="match status" value="1"/>
</dbReference>
<evidence type="ECO:0000256" key="7">
    <source>
        <dbReference type="RuleBase" id="RU363079"/>
    </source>
</evidence>
<dbReference type="EMBL" id="JAINUG010000291">
    <property type="protein sequence ID" value="KAJ8383519.1"/>
    <property type="molecule type" value="Genomic_DNA"/>
</dbReference>
<evidence type="ECO:0000256" key="1">
    <source>
        <dbReference type="ARBA" id="ARBA00004141"/>
    </source>
</evidence>
<sequence length="270" mass="31166">MGTFCEKSQAGKAQVPDCKSAIELFVNRLDSVESVLPYEYTAFDFCSIESEKHPSENLDQVLFGERIEPSPYKFEFKKNEECMHVCTKTYNTNKPEDKGKLDFLKKGMLLNYQHHWIVDNMPVTWCYDVEDGQKFCNPGFPIGCYVTETGRPKDACVVNSEFNEKDTFYIFNHVDITIHYHVVENEAAGARLVAAKMEPKSYKHTNVDSPECSGAPMALSNKFSGELKVPYTFSVHFLEDKNIRWASRWDYILESVPHTNIQWFSIMNSW</sequence>
<protein>
    <recommendedName>
        <fullName evidence="7">Transmembrane 9 superfamily member</fullName>
    </recommendedName>
</protein>
<keyword evidence="6" id="KW-0472">Membrane</keyword>
<comment type="subcellular location">
    <subcellularLocation>
        <location evidence="1">Membrane</location>
        <topology evidence="1">Multi-pass membrane protein</topology>
    </subcellularLocation>
</comment>
<organism evidence="8 9">
    <name type="scientific">Aldrovandia affinis</name>
    <dbReference type="NCBI Taxonomy" id="143900"/>
    <lineage>
        <taxon>Eukaryota</taxon>
        <taxon>Metazoa</taxon>
        <taxon>Chordata</taxon>
        <taxon>Craniata</taxon>
        <taxon>Vertebrata</taxon>
        <taxon>Euteleostomi</taxon>
        <taxon>Actinopterygii</taxon>
        <taxon>Neopterygii</taxon>
        <taxon>Teleostei</taxon>
        <taxon>Notacanthiformes</taxon>
        <taxon>Halosauridae</taxon>
        <taxon>Aldrovandia</taxon>
    </lineage>
</organism>
<gene>
    <name evidence="8" type="ORF">AAFF_G00219690</name>
</gene>
<keyword evidence="3" id="KW-0812">Transmembrane</keyword>
<proteinExistence type="inferred from homology"/>
<comment type="caution">
    <text evidence="8">The sequence shown here is derived from an EMBL/GenBank/DDBJ whole genome shotgun (WGS) entry which is preliminary data.</text>
</comment>
<comment type="similarity">
    <text evidence="2 7">Belongs to the nonaspanin (TM9SF) (TC 9.A.2) family.</text>
</comment>
<name>A0AAD7W5F2_9TELE</name>
<evidence type="ECO:0000256" key="5">
    <source>
        <dbReference type="ARBA" id="ARBA00022989"/>
    </source>
</evidence>
<evidence type="ECO:0000313" key="8">
    <source>
        <dbReference type="EMBL" id="KAJ8383519.1"/>
    </source>
</evidence>
<dbReference type="GO" id="GO:0072657">
    <property type="term" value="P:protein localization to membrane"/>
    <property type="evidence" value="ECO:0007669"/>
    <property type="project" value="TreeGrafter"/>
</dbReference>
<keyword evidence="5" id="KW-1133">Transmembrane helix</keyword>
<evidence type="ECO:0000313" key="9">
    <source>
        <dbReference type="Proteomes" id="UP001221898"/>
    </source>
</evidence>